<dbReference type="GO" id="GO:0016810">
    <property type="term" value="F:hydrolase activity, acting on carbon-nitrogen (but not peptide) bonds"/>
    <property type="evidence" value="ECO:0007669"/>
    <property type="project" value="InterPro"/>
</dbReference>
<dbReference type="PANTHER" id="PTHR22642">
    <property type="entry name" value="IMIDAZOLONEPROPIONASE"/>
    <property type="match status" value="1"/>
</dbReference>
<sequence>MTRADLVLHNGRIVTYDDVGTVADAIAIAGGRIVAIGSEADVRPFAPAGAEVVDLQGRTAMPGLIDAHTHVELGARARYIWSDVRHLDRAAIAAEVRRLVAARAPGSWIVLQGTYRQDLPDRAELDRIAPHHPVAIRWSMHMLNANSAALGASGIDRAYQPPAGSRVERDADGDPTGFLEEGFDLLAIPPTPQPTLRDALQRSLREQFLANGITTVYELPASADAVRSYQELQRNGELPLRMTLNMTIPPGHQPVIELDELLRSGLQTGFGDDWLALGAVKIFADGDEEAAAHSRLLSERPGGWGLFTRTYQQLAREVMQISAAGMQVWIHAIGDVAQEMAIDAIHAANRVHAGLRPRIEHVANLVTDPTQLDRIQAAGAIPVPTAAFMHGTAPDDALPPGALRYAYRTLIDRGFMPPGNSDSAGTQPFAINPFHGVYHMVARRNVRGESICPSEAVSVREALTTYTRYAAHAAFKERSRGSLEVGKLGDVVVLDRDPEQSPVEQLRDVRADLTIVGGAIAYERGRDPRDEEQTL</sequence>
<dbReference type="KEGG" id="cwo:Cwoe_3865"/>
<dbReference type="InterPro" id="IPR013108">
    <property type="entry name" value="Amidohydro_3"/>
</dbReference>
<dbReference type="Pfam" id="PF07969">
    <property type="entry name" value="Amidohydro_3"/>
    <property type="match status" value="1"/>
</dbReference>
<dbReference type="InterPro" id="IPR033932">
    <property type="entry name" value="YtcJ-like"/>
</dbReference>
<dbReference type="CDD" id="cd01300">
    <property type="entry name" value="YtcJ_like"/>
    <property type="match status" value="1"/>
</dbReference>
<dbReference type="Gene3D" id="2.30.40.10">
    <property type="entry name" value="Urease, subunit C, domain 1"/>
    <property type="match status" value="1"/>
</dbReference>
<dbReference type="Gene3D" id="3.20.20.140">
    <property type="entry name" value="Metal-dependent hydrolases"/>
    <property type="match status" value="1"/>
</dbReference>
<dbReference type="OrthoDB" id="3173428at2"/>
<dbReference type="EMBL" id="CP001854">
    <property type="protein sequence ID" value="ADB52282.1"/>
    <property type="molecule type" value="Genomic_DNA"/>
</dbReference>
<dbReference type="InterPro" id="IPR011059">
    <property type="entry name" value="Metal-dep_hydrolase_composite"/>
</dbReference>
<dbReference type="PANTHER" id="PTHR22642:SF2">
    <property type="entry name" value="PROTEIN LONG AFTER FAR-RED 3"/>
    <property type="match status" value="1"/>
</dbReference>
<protein>
    <submittedName>
        <fullName evidence="2">Amidohydrolase 3</fullName>
    </submittedName>
</protein>
<keyword evidence="3" id="KW-1185">Reference proteome</keyword>
<evidence type="ECO:0000313" key="2">
    <source>
        <dbReference type="EMBL" id="ADB52282.1"/>
    </source>
</evidence>
<accession>D3F2L6</accession>
<evidence type="ECO:0000259" key="1">
    <source>
        <dbReference type="Pfam" id="PF07969"/>
    </source>
</evidence>
<dbReference type="AlphaFoldDB" id="D3F2L6"/>
<dbReference type="HOGENOM" id="CLU_009942_6_1_11"/>
<dbReference type="Gene3D" id="3.10.310.70">
    <property type="match status" value="1"/>
</dbReference>
<feature type="domain" description="Amidohydrolase 3" evidence="1">
    <location>
        <begin position="51"/>
        <end position="522"/>
    </location>
</feature>
<organism evidence="2 3">
    <name type="scientific">Conexibacter woesei (strain DSM 14684 / CCUG 47730 / CIP 108061 / JCM 11494 / NBRC 100937 / ID131577)</name>
    <dbReference type="NCBI Taxonomy" id="469383"/>
    <lineage>
        <taxon>Bacteria</taxon>
        <taxon>Bacillati</taxon>
        <taxon>Actinomycetota</taxon>
        <taxon>Thermoleophilia</taxon>
        <taxon>Solirubrobacterales</taxon>
        <taxon>Conexibacteraceae</taxon>
        <taxon>Conexibacter</taxon>
    </lineage>
</organism>
<dbReference type="STRING" id="469383.Cwoe_3865"/>
<dbReference type="RefSeq" id="WP_012935333.1">
    <property type="nucleotide sequence ID" value="NC_013739.1"/>
</dbReference>
<dbReference type="Proteomes" id="UP000008229">
    <property type="component" value="Chromosome"/>
</dbReference>
<keyword evidence="2" id="KW-0378">Hydrolase</keyword>
<dbReference type="InterPro" id="IPR032466">
    <property type="entry name" value="Metal_Hydrolase"/>
</dbReference>
<dbReference type="SUPFAM" id="SSF51338">
    <property type="entry name" value="Composite domain of metallo-dependent hydrolases"/>
    <property type="match status" value="1"/>
</dbReference>
<proteinExistence type="predicted"/>
<dbReference type="SUPFAM" id="SSF51556">
    <property type="entry name" value="Metallo-dependent hydrolases"/>
    <property type="match status" value="1"/>
</dbReference>
<reference evidence="3" key="2">
    <citation type="submission" date="2010-01" db="EMBL/GenBank/DDBJ databases">
        <title>The complete genome of Conexibacter woesei DSM 14684.</title>
        <authorList>
            <consortium name="US DOE Joint Genome Institute (JGI-PGF)"/>
            <person name="Lucas S."/>
            <person name="Copeland A."/>
            <person name="Lapidus A."/>
            <person name="Glavina del Rio T."/>
            <person name="Dalin E."/>
            <person name="Tice H."/>
            <person name="Bruce D."/>
            <person name="Goodwin L."/>
            <person name="Pitluck S."/>
            <person name="Kyrpides N."/>
            <person name="Mavromatis K."/>
            <person name="Ivanova N."/>
            <person name="Mikhailova N."/>
            <person name="Chertkov O."/>
            <person name="Brettin T."/>
            <person name="Detter J.C."/>
            <person name="Han C."/>
            <person name="Larimer F."/>
            <person name="Land M."/>
            <person name="Hauser L."/>
            <person name="Markowitz V."/>
            <person name="Cheng J.-F."/>
            <person name="Hugenholtz P."/>
            <person name="Woyke T."/>
            <person name="Wu D."/>
            <person name="Pukall R."/>
            <person name="Steenblock K."/>
            <person name="Schneider S."/>
            <person name="Klenk H.-P."/>
            <person name="Eisen J.A."/>
        </authorList>
    </citation>
    <scope>NUCLEOTIDE SEQUENCE [LARGE SCALE GENOMIC DNA]</scope>
    <source>
        <strain evidence="3">DSM 14684 / CIP 108061 / JCM 11494 / NBRC 100937 / ID131577</strain>
    </source>
</reference>
<reference evidence="2 3" key="1">
    <citation type="journal article" date="2010" name="Stand. Genomic Sci.">
        <title>Complete genome sequence of Conexibacter woesei type strain (ID131577).</title>
        <authorList>
            <person name="Pukall R."/>
            <person name="Lapidus A."/>
            <person name="Glavina Del Rio T."/>
            <person name="Copeland A."/>
            <person name="Tice H."/>
            <person name="Cheng J.-F."/>
            <person name="Lucas S."/>
            <person name="Chen F."/>
            <person name="Nolan M."/>
            <person name="Bruce D."/>
            <person name="Goodwin L."/>
            <person name="Pitluck S."/>
            <person name="Mavromatis K."/>
            <person name="Ivanova N."/>
            <person name="Ovchinnikova G."/>
            <person name="Pati A."/>
            <person name="Chen A."/>
            <person name="Palaniappan K."/>
            <person name="Land M."/>
            <person name="Hauser L."/>
            <person name="Chang Y.-J."/>
            <person name="Jeffries C.D."/>
            <person name="Chain P."/>
            <person name="Meincke L."/>
            <person name="Sims D."/>
            <person name="Brettin T."/>
            <person name="Detter J.C."/>
            <person name="Rohde M."/>
            <person name="Goeker M."/>
            <person name="Bristow J."/>
            <person name="Eisen J.A."/>
            <person name="Markowitz V."/>
            <person name="Kyrpides N.C."/>
            <person name="Klenk H.-P."/>
            <person name="Hugenholtz P."/>
        </authorList>
    </citation>
    <scope>NUCLEOTIDE SEQUENCE [LARGE SCALE GENOMIC DNA]</scope>
    <source>
        <strain evidence="3">DSM 14684 / CIP 108061 / JCM 11494 / NBRC 100937 / ID131577</strain>
    </source>
</reference>
<name>D3F2L6_CONWI</name>
<gene>
    <name evidence="2" type="ordered locus">Cwoe_3865</name>
</gene>
<evidence type="ECO:0000313" key="3">
    <source>
        <dbReference type="Proteomes" id="UP000008229"/>
    </source>
</evidence>
<dbReference type="eggNOG" id="COG1574">
    <property type="taxonomic scope" value="Bacteria"/>
</dbReference>